<feature type="transmembrane region" description="Helical" evidence="6">
    <location>
        <begin position="235"/>
        <end position="257"/>
    </location>
</feature>
<evidence type="ECO:0000256" key="6">
    <source>
        <dbReference type="SAM" id="Phobius"/>
    </source>
</evidence>
<evidence type="ECO:0000256" key="4">
    <source>
        <dbReference type="ARBA" id="ARBA00022989"/>
    </source>
</evidence>
<keyword evidence="2" id="KW-1003">Cell membrane</keyword>
<evidence type="ECO:0000256" key="3">
    <source>
        <dbReference type="ARBA" id="ARBA00022692"/>
    </source>
</evidence>
<comment type="subcellular location">
    <subcellularLocation>
        <location evidence="1">Cell membrane</location>
        <topology evidence="1">Multi-pass membrane protein</topology>
    </subcellularLocation>
</comment>
<accession>A0A6N7XIS0</accession>
<evidence type="ECO:0000313" key="9">
    <source>
        <dbReference type="Proteomes" id="UP000469523"/>
    </source>
</evidence>
<name>A0A6N7XIS0_9FIRM</name>
<keyword evidence="4 6" id="KW-1133">Transmembrane helix</keyword>
<dbReference type="EMBL" id="VUNQ01000006">
    <property type="protein sequence ID" value="MSU00652.1"/>
    <property type="molecule type" value="Genomic_DNA"/>
</dbReference>
<dbReference type="RefSeq" id="WP_154439080.1">
    <property type="nucleotide sequence ID" value="NZ_JAHLPJ010000001.1"/>
</dbReference>
<feature type="transmembrane region" description="Helical" evidence="6">
    <location>
        <begin position="16"/>
        <end position="39"/>
    </location>
</feature>
<feature type="transmembrane region" description="Helical" evidence="6">
    <location>
        <begin position="483"/>
        <end position="510"/>
    </location>
</feature>
<organism evidence="8 9">
    <name type="scientific">Tissierella pigra</name>
    <dbReference type="NCBI Taxonomy" id="2607614"/>
    <lineage>
        <taxon>Bacteria</taxon>
        <taxon>Bacillati</taxon>
        <taxon>Bacillota</taxon>
        <taxon>Tissierellia</taxon>
        <taxon>Tissierellales</taxon>
        <taxon>Tissierellaceae</taxon>
        <taxon>Tissierella</taxon>
    </lineage>
</organism>
<feature type="domain" description="ABC3 transporter permease C-terminal" evidence="7">
    <location>
        <begin position="73"/>
        <end position="190"/>
    </location>
</feature>
<dbReference type="InterPro" id="IPR038766">
    <property type="entry name" value="Membrane_comp_ABC_pdt"/>
</dbReference>
<dbReference type="PANTHER" id="PTHR30287:SF2">
    <property type="entry name" value="BLL1001 PROTEIN"/>
    <property type="match status" value="1"/>
</dbReference>
<feature type="transmembrane region" description="Helical" evidence="6">
    <location>
        <begin position="113"/>
        <end position="138"/>
    </location>
</feature>
<protein>
    <submittedName>
        <fullName evidence="8">ABC transporter permease</fullName>
    </submittedName>
</protein>
<dbReference type="GO" id="GO:0005886">
    <property type="term" value="C:plasma membrane"/>
    <property type="evidence" value="ECO:0007669"/>
    <property type="project" value="UniProtKB-SubCell"/>
</dbReference>
<keyword evidence="5 6" id="KW-0472">Membrane</keyword>
<gene>
    <name evidence="8" type="ORF">FYJ83_04115</name>
</gene>
<reference evidence="8 9" key="1">
    <citation type="submission" date="2019-09" db="EMBL/GenBank/DDBJ databases">
        <title>In-depth cultivation of the pig gut microbiome towards novel bacterial diversity and tailored functional studies.</title>
        <authorList>
            <person name="Wylensek D."/>
            <person name="Hitch T.C.A."/>
            <person name="Clavel T."/>
        </authorList>
    </citation>
    <scope>NUCLEOTIDE SEQUENCE [LARGE SCALE GENOMIC DNA]</scope>
    <source>
        <strain evidence="8 9">WCA3-693-APC-4?</strain>
    </source>
</reference>
<sequence length="573" mass="65289">MYLFKQITREIVRNKIFVFLLFLLSAFTSFMYFFVQFSIDGNMKMLKSLSVLSENQLLYQKALNSNVILSKNFLIVLIGLTSFVFAMFFYRFYKSNGKQIGCLRALGYKNRVLRSYFVSFTAILSLVGGLFGFVFGYFASDILINANKQSYNLAGLIKNIDLSSIIIGLLAPIVIFCIVTFFSYGFVGRMEVGNLLSGVNNKYGFSGILKFVNSFVKILPVKDKFPYRIAFRKPIAVLLIITAVMGFTVMFIMGYSLNRSSQKVFLSQTVGHRYMFDTHFTEFKIKDEEKDNSIYYLISDVVVKSQNGTEVEQQIIGIEQNDKILALQDRKGKLLNGIKKDKVYISPALNELYGFNIGDKIILTFSEKNYPVIIENIAINAKSKSIYISKEKLAEILNLPANVYNGILSIEEVLSDEGITTTYEQKIANLERDSVSNRNSAVINQIIGFIVGSILLYLALLINFQENKRDILILHLMGYKPKAIGTLLIDIYRPIIGMTFLLTLMPSIMIAQSVQKTLSIQTGDYMPFQISYLFIFVIFILLNMLYSLVKITFSREIKSIIKRENITHYTNTN</sequence>
<dbReference type="Proteomes" id="UP000469523">
    <property type="component" value="Unassembled WGS sequence"/>
</dbReference>
<evidence type="ECO:0000256" key="2">
    <source>
        <dbReference type="ARBA" id="ARBA00022475"/>
    </source>
</evidence>
<evidence type="ECO:0000256" key="1">
    <source>
        <dbReference type="ARBA" id="ARBA00004651"/>
    </source>
</evidence>
<evidence type="ECO:0000259" key="7">
    <source>
        <dbReference type="Pfam" id="PF02687"/>
    </source>
</evidence>
<evidence type="ECO:0000256" key="5">
    <source>
        <dbReference type="ARBA" id="ARBA00023136"/>
    </source>
</evidence>
<dbReference type="AlphaFoldDB" id="A0A6N7XIS0"/>
<keyword evidence="3 6" id="KW-0812">Transmembrane</keyword>
<dbReference type="Pfam" id="PF02687">
    <property type="entry name" value="FtsX"/>
    <property type="match status" value="1"/>
</dbReference>
<dbReference type="PANTHER" id="PTHR30287">
    <property type="entry name" value="MEMBRANE COMPONENT OF PREDICTED ABC SUPERFAMILY METABOLITE UPTAKE TRANSPORTER"/>
    <property type="match status" value="1"/>
</dbReference>
<dbReference type="InterPro" id="IPR003838">
    <property type="entry name" value="ABC3_permease_C"/>
</dbReference>
<comment type="caution">
    <text evidence="8">The sequence shown here is derived from an EMBL/GenBank/DDBJ whole genome shotgun (WGS) entry which is preliminary data.</text>
</comment>
<evidence type="ECO:0000313" key="8">
    <source>
        <dbReference type="EMBL" id="MSU00652.1"/>
    </source>
</evidence>
<proteinExistence type="predicted"/>
<feature type="transmembrane region" description="Helical" evidence="6">
    <location>
        <begin position="73"/>
        <end position="93"/>
    </location>
</feature>
<feature type="transmembrane region" description="Helical" evidence="6">
    <location>
        <begin position="165"/>
        <end position="187"/>
    </location>
</feature>
<feature type="transmembrane region" description="Helical" evidence="6">
    <location>
        <begin position="442"/>
        <end position="462"/>
    </location>
</feature>
<keyword evidence="9" id="KW-1185">Reference proteome</keyword>
<feature type="transmembrane region" description="Helical" evidence="6">
    <location>
        <begin position="530"/>
        <end position="553"/>
    </location>
</feature>